<evidence type="ECO:0000313" key="1">
    <source>
        <dbReference type="EMBL" id="VAZ82682.1"/>
    </source>
</evidence>
<organism evidence="1 4">
    <name type="scientific">Mycobacterium persicum</name>
    <dbReference type="NCBI Taxonomy" id="1487726"/>
    <lineage>
        <taxon>Bacteria</taxon>
        <taxon>Bacillati</taxon>
        <taxon>Actinomycetota</taxon>
        <taxon>Actinomycetes</taxon>
        <taxon>Mycobacteriales</taxon>
        <taxon>Mycobacteriaceae</taxon>
        <taxon>Mycobacterium</taxon>
    </lineage>
</organism>
<evidence type="ECO:0000313" key="3">
    <source>
        <dbReference type="Proteomes" id="UP000271464"/>
    </source>
</evidence>
<dbReference type="Proteomes" id="UP000271464">
    <property type="component" value="Unassembled WGS sequence"/>
</dbReference>
<dbReference type="EMBL" id="UPHM01000022">
    <property type="protein sequence ID" value="VAZ90010.1"/>
    <property type="molecule type" value="Genomic_DNA"/>
</dbReference>
<accession>A0AB38UQ75</accession>
<comment type="caution">
    <text evidence="1">The sequence shown here is derived from an EMBL/GenBank/DDBJ whole genome shotgun (WGS) entry which is preliminary data.</text>
</comment>
<evidence type="ECO:0000313" key="2">
    <source>
        <dbReference type="EMBL" id="VAZ90010.1"/>
    </source>
</evidence>
<proteinExistence type="predicted"/>
<sequence>MINTTVDVRTRPPNRWLGVRRALFRSRLPSTLGQKFITTAPHP</sequence>
<gene>
    <name evidence="1" type="ORF">LAUMK42_01490</name>
    <name evidence="2" type="ORF">LAUMK4_01272</name>
</gene>
<keyword evidence="3" id="KW-1185">Reference proteome</keyword>
<reference evidence="3 4" key="1">
    <citation type="submission" date="2018-09" db="EMBL/GenBank/DDBJ databases">
        <authorList>
            <person name="Tagini F."/>
        </authorList>
    </citation>
    <scope>NUCLEOTIDE SEQUENCE [LARGE SCALE GENOMIC DNA]</scope>
    <source>
        <strain evidence="2 3">MK4</strain>
        <strain evidence="1 4">MK42</strain>
    </source>
</reference>
<dbReference type="AlphaFoldDB" id="A0AB38UQ75"/>
<name>A0AB38UQ75_9MYCO</name>
<protein>
    <submittedName>
        <fullName evidence="1">Uncharacterized protein</fullName>
    </submittedName>
</protein>
<dbReference type="Proteomes" id="UP000279331">
    <property type="component" value="Unassembled WGS sequence"/>
</dbReference>
<evidence type="ECO:0000313" key="4">
    <source>
        <dbReference type="Proteomes" id="UP000279331"/>
    </source>
</evidence>
<dbReference type="EMBL" id="UPHL01000038">
    <property type="protein sequence ID" value="VAZ82682.1"/>
    <property type="molecule type" value="Genomic_DNA"/>
</dbReference>